<gene>
    <name evidence="5" type="ORF">ENU09_04375</name>
    <name evidence="6" type="ORF">ENU20_01255</name>
</gene>
<evidence type="ECO:0000256" key="1">
    <source>
        <dbReference type="ARBA" id="ARBA00004167"/>
    </source>
</evidence>
<feature type="transmembrane region" description="Helical" evidence="3">
    <location>
        <begin position="35"/>
        <end position="58"/>
    </location>
</feature>
<dbReference type="SMART" id="SM00244">
    <property type="entry name" value="PHB"/>
    <property type="match status" value="1"/>
</dbReference>
<comment type="caution">
    <text evidence="6">The sequence shown here is derived from an EMBL/GenBank/DDBJ whole genome shotgun (WGS) entry which is preliminary data.</text>
</comment>
<comment type="subcellular location">
    <subcellularLocation>
        <location evidence="1">Membrane</location>
        <topology evidence="1">Single-pass membrane protein</topology>
    </subcellularLocation>
</comment>
<evidence type="ECO:0000313" key="5">
    <source>
        <dbReference type="EMBL" id="HGQ59927.1"/>
    </source>
</evidence>
<dbReference type="AlphaFoldDB" id="A0A7C4NUV3"/>
<accession>A0A7C4NUV3</accession>
<organism evidence="6">
    <name type="scientific">Staphylothermus marinus</name>
    <dbReference type="NCBI Taxonomy" id="2280"/>
    <lineage>
        <taxon>Archaea</taxon>
        <taxon>Thermoproteota</taxon>
        <taxon>Thermoprotei</taxon>
        <taxon>Desulfurococcales</taxon>
        <taxon>Desulfurococcaceae</taxon>
        <taxon>Staphylothermus</taxon>
    </lineage>
</organism>
<feature type="domain" description="Band 7" evidence="4">
    <location>
        <begin position="24"/>
        <end position="181"/>
    </location>
</feature>
<dbReference type="Gene3D" id="3.30.479.30">
    <property type="entry name" value="Band 7 domain"/>
    <property type="match status" value="1"/>
</dbReference>
<feature type="transmembrane region" description="Helical" evidence="3">
    <location>
        <begin position="6"/>
        <end position="23"/>
    </location>
</feature>
<dbReference type="InterPro" id="IPR001972">
    <property type="entry name" value="Stomatin_HflK_fam"/>
</dbReference>
<comment type="similarity">
    <text evidence="2">Belongs to the band 7/mec-2 family.</text>
</comment>
<keyword evidence="3" id="KW-1133">Transmembrane helix</keyword>
<dbReference type="GO" id="GO:0005886">
    <property type="term" value="C:plasma membrane"/>
    <property type="evidence" value="ECO:0007669"/>
    <property type="project" value="InterPro"/>
</dbReference>
<dbReference type="PANTHER" id="PTHR10264">
    <property type="entry name" value="BAND 7 PROTEIN-RELATED"/>
    <property type="match status" value="1"/>
</dbReference>
<proteinExistence type="inferred from homology"/>
<dbReference type="InterPro" id="IPR043202">
    <property type="entry name" value="Band-7_stomatin-like"/>
</dbReference>
<dbReference type="PANTHER" id="PTHR10264:SF19">
    <property type="entry name" value="AT06885P-RELATED"/>
    <property type="match status" value="1"/>
</dbReference>
<dbReference type="InterPro" id="IPR036013">
    <property type="entry name" value="Band_7/SPFH_dom_sf"/>
</dbReference>
<name>A0A7C4NUV3_STAMA</name>
<evidence type="ECO:0000256" key="3">
    <source>
        <dbReference type="SAM" id="Phobius"/>
    </source>
</evidence>
<evidence type="ECO:0000256" key="2">
    <source>
        <dbReference type="ARBA" id="ARBA00008164"/>
    </source>
</evidence>
<dbReference type="GO" id="GO:0098552">
    <property type="term" value="C:side of membrane"/>
    <property type="evidence" value="ECO:0007669"/>
    <property type="project" value="UniProtKB-ARBA"/>
</dbReference>
<dbReference type="Pfam" id="PF01145">
    <property type="entry name" value="Band_7"/>
    <property type="match status" value="1"/>
</dbReference>
<dbReference type="EMBL" id="DTBE01000108">
    <property type="protein sequence ID" value="HGQ59927.1"/>
    <property type="molecule type" value="Genomic_DNA"/>
</dbReference>
<keyword evidence="3" id="KW-0812">Transmembrane</keyword>
<sequence length="297" mass="33080">MLLDPITIVVLIFFIIIMVIIIARHVRIVPEYKRLVIFRLGRLIGVRGPGLVLLIPIIDRGVDVDLREFVIDIPPQTCITKDNAPVDIDLLVYMKIFDPQLVVTSVQNYLSAATGIAITTLRAVIGDMVLDDVLAKREYINSALRAKLDEVTDRWGIKVTSVEIKEIKPPRDVQEAMIKQMAAERTKRAMILEAEGKRSAAILEAEGHREALIKKGEGEKQYEILVAEGKKRALELIEEAAAKLGVNAMMLQYMEALKTMAQNPATKIVLPMELLLGFAKMIGSATPTTKSSEQRNE</sequence>
<dbReference type="PRINTS" id="PR00721">
    <property type="entry name" value="STOMATIN"/>
</dbReference>
<evidence type="ECO:0000259" key="4">
    <source>
        <dbReference type="SMART" id="SM00244"/>
    </source>
</evidence>
<dbReference type="InterPro" id="IPR001107">
    <property type="entry name" value="Band_7"/>
</dbReference>
<protein>
    <submittedName>
        <fullName evidence="6">SPFH/Band 7/PHB domain protein</fullName>
    </submittedName>
</protein>
<dbReference type="SUPFAM" id="SSF117892">
    <property type="entry name" value="Band 7/SPFH domain"/>
    <property type="match status" value="1"/>
</dbReference>
<keyword evidence="3" id="KW-0472">Membrane</keyword>
<dbReference type="EMBL" id="DTBP01000011">
    <property type="protein sequence ID" value="HGQ73694.1"/>
    <property type="molecule type" value="Genomic_DNA"/>
</dbReference>
<dbReference type="FunFam" id="3.30.479.30:FF:000004">
    <property type="entry name" value="Putative membrane protease family, stomatin"/>
    <property type="match status" value="1"/>
</dbReference>
<evidence type="ECO:0000313" key="6">
    <source>
        <dbReference type="EMBL" id="HGQ73694.1"/>
    </source>
</evidence>
<reference evidence="6" key="1">
    <citation type="journal article" date="2020" name="mSystems">
        <title>Genome- and Community-Level Interaction Insights into Carbon Utilization and Element Cycling Functions of Hydrothermarchaeota in Hydrothermal Sediment.</title>
        <authorList>
            <person name="Zhou Z."/>
            <person name="Liu Y."/>
            <person name="Xu W."/>
            <person name="Pan J."/>
            <person name="Luo Z.H."/>
            <person name="Li M."/>
        </authorList>
    </citation>
    <scope>NUCLEOTIDE SEQUENCE [LARGE SCALE GENOMIC DNA]</scope>
    <source>
        <strain evidence="5">SpSt-638</strain>
        <strain evidence="6">SpSt-648</strain>
    </source>
</reference>